<dbReference type="PANTHER" id="PTHR30137:SF8">
    <property type="entry name" value="BLR5498 PROTEIN"/>
    <property type="match status" value="1"/>
</dbReference>
<name>A0A6N7VQH6_9ACTO</name>
<dbReference type="PANTHER" id="PTHR30137">
    <property type="entry name" value="LUCIFERASE-LIKE MONOOXYGENASE"/>
    <property type="match status" value="1"/>
</dbReference>
<keyword evidence="2" id="KW-0503">Monooxygenase</keyword>
<sequence length="412" mass="45779">MQFGVFSVSDITVNPLSGVQISEAQRMKDIIRIARHAEQAGLDIFGLGEHHNPPFVSSSPATTLAYIGAKTSRILLTTTSALITTNDPVRIAEEYTTLQLLVGGRVDLMIGRGNTEQVYPWFGKNIEHSISLAVENYALLRQLWDTENVNWEGHHRAPLANFTAVPRPLNNQPPFIWHGAVQSPQIAEQAAFYGDGFFHSHLFQAADHTRDIIQLFRERFSHYGHGTPAEAIVGLGGQVYVGTSSQAALEEFRPFFDNAAVYRSAQSLEQCIHDTPLAVGSVSQVIDKILGYREYVGNYQRQMFLIDHAGLPVDMVLRQIDYLGEDIVPVLRRELEGQRPPDSPADPPQHIAVEATNAFLSRIEPFSLPSNIKPSVHVALPQDFVTGTSIYPQVPLSEGLDDLQKTLRKRNL</sequence>
<evidence type="ECO:0000313" key="5">
    <source>
        <dbReference type="Proteomes" id="UP000470875"/>
    </source>
</evidence>
<dbReference type="InterPro" id="IPR050766">
    <property type="entry name" value="Bact_Lucif_Oxidored"/>
</dbReference>
<comment type="caution">
    <text evidence="4">The sequence shown here is derived from an EMBL/GenBank/DDBJ whole genome shotgun (WGS) entry which is preliminary data.</text>
</comment>
<evidence type="ECO:0000313" key="4">
    <source>
        <dbReference type="EMBL" id="MSS83220.1"/>
    </source>
</evidence>
<dbReference type="GO" id="GO:0005829">
    <property type="term" value="C:cytosol"/>
    <property type="evidence" value="ECO:0007669"/>
    <property type="project" value="TreeGrafter"/>
</dbReference>
<dbReference type="Proteomes" id="UP000470875">
    <property type="component" value="Unassembled WGS sequence"/>
</dbReference>
<organism evidence="4 5">
    <name type="scientific">Scrofimicrobium canadense</name>
    <dbReference type="NCBI Taxonomy" id="2652290"/>
    <lineage>
        <taxon>Bacteria</taxon>
        <taxon>Bacillati</taxon>
        <taxon>Actinomycetota</taxon>
        <taxon>Actinomycetes</taxon>
        <taxon>Actinomycetales</taxon>
        <taxon>Actinomycetaceae</taxon>
        <taxon>Scrofimicrobium</taxon>
    </lineage>
</organism>
<dbReference type="GO" id="GO:0004497">
    <property type="term" value="F:monooxygenase activity"/>
    <property type="evidence" value="ECO:0007669"/>
    <property type="project" value="UniProtKB-KW"/>
</dbReference>
<gene>
    <name evidence="4" type="ORF">FYJ24_00240</name>
</gene>
<feature type="domain" description="Luciferase-like" evidence="3">
    <location>
        <begin position="1"/>
        <end position="294"/>
    </location>
</feature>
<dbReference type="NCBIfam" id="TIGR04036">
    <property type="entry name" value="LLM_CE1758_fam"/>
    <property type="match status" value="1"/>
</dbReference>
<keyword evidence="5" id="KW-1185">Reference proteome</keyword>
<dbReference type="AlphaFoldDB" id="A0A6N7VQH6"/>
<dbReference type="InterPro" id="IPR011251">
    <property type="entry name" value="Luciferase-like_dom"/>
</dbReference>
<dbReference type="CDD" id="cd01097">
    <property type="entry name" value="Tetrahydromethanopterin_reductase"/>
    <property type="match status" value="1"/>
</dbReference>
<evidence type="ECO:0000256" key="1">
    <source>
        <dbReference type="ARBA" id="ARBA00023002"/>
    </source>
</evidence>
<evidence type="ECO:0000256" key="2">
    <source>
        <dbReference type="ARBA" id="ARBA00023033"/>
    </source>
</evidence>
<dbReference type="Pfam" id="PF00296">
    <property type="entry name" value="Bac_luciferase"/>
    <property type="match status" value="1"/>
</dbReference>
<dbReference type="GO" id="GO:0016705">
    <property type="term" value="F:oxidoreductase activity, acting on paired donors, with incorporation or reduction of molecular oxygen"/>
    <property type="evidence" value="ECO:0007669"/>
    <property type="project" value="InterPro"/>
</dbReference>
<protein>
    <submittedName>
        <fullName evidence="4">LLM class flavin-dependent oxidoreductase</fullName>
    </submittedName>
</protein>
<dbReference type="RefSeq" id="WP_154542516.1">
    <property type="nucleotide sequence ID" value="NZ_VULO01000001.1"/>
</dbReference>
<dbReference type="SUPFAM" id="SSF51679">
    <property type="entry name" value="Bacterial luciferase-like"/>
    <property type="match status" value="1"/>
</dbReference>
<accession>A0A6N7VQH6</accession>
<keyword evidence="1" id="KW-0560">Oxidoreductase</keyword>
<dbReference type="InterPro" id="IPR036661">
    <property type="entry name" value="Luciferase-like_sf"/>
</dbReference>
<reference evidence="4 5" key="1">
    <citation type="submission" date="2019-08" db="EMBL/GenBank/DDBJ databases">
        <title>In-depth cultivation of the pig gut microbiome towards novel bacterial diversity and tailored functional studies.</title>
        <authorList>
            <person name="Wylensek D."/>
            <person name="Hitch T.C.A."/>
            <person name="Clavel T."/>
        </authorList>
    </citation>
    <scope>NUCLEOTIDE SEQUENCE [LARGE SCALE GENOMIC DNA]</scope>
    <source>
        <strain evidence="4 5">WB03_NA08</strain>
    </source>
</reference>
<dbReference type="EMBL" id="VULO01000001">
    <property type="protein sequence ID" value="MSS83220.1"/>
    <property type="molecule type" value="Genomic_DNA"/>
</dbReference>
<dbReference type="Gene3D" id="3.20.20.30">
    <property type="entry name" value="Luciferase-like domain"/>
    <property type="match status" value="1"/>
</dbReference>
<dbReference type="InterPro" id="IPR023934">
    <property type="entry name" value="LLM_FMN-dep_put"/>
</dbReference>
<proteinExistence type="predicted"/>
<evidence type="ECO:0000259" key="3">
    <source>
        <dbReference type="Pfam" id="PF00296"/>
    </source>
</evidence>